<comment type="caution">
    <text evidence="1">The sequence shown here is derived from an EMBL/GenBank/DDBJ whole genome shotgun (WGS) entry which is preliminary data.</text>
</comment>
<name>A0A918B176_9ACTN</name>
<dbReference type="AlphaFoldDB" id="A0A918B176"/>
<evidence type="ECO:0000313" key="2">
    <source>
        <dbReference type="Proteomes" id="UP000654123"/>
    </source>
</evidence>
<dbReference type="Proteomes" id="UP000654123">
    <property type="component" value="Unassembled WGS sequence"/>
</dbReference>
<reference evidence="1" key="1">
    <citation type="journal article" date="2014" name="Int. J. Syst. Evol. Microbiol.">
        <title>Complete genome sequence of Corynebacterium casei LMG S-19264T (=DSM 44701T), isolated from a smear-ripened cheese.</title>
        <authorList>
            <consortium name="US DOE Joint Genome Institute (JGI-PGF)"/>
            <person name="Walter F."/>
            <person name="Albersmeier A."/>
            <person name="Kalinowski J."/>
            <person name="Ruckert C."/>
        </authorList>
    </citation>
    <scope>NUCLEOTIDE SEQUENCE</scope>
    <source>
        <strain evidence="1">JCM 4335</strain>
    </source>
</reference>
<reference evidence="1" key="2">
    <citation type="submission" date="2020-09" db="EMBL/GenBank/DDBJ databases">
        <authorList>
            <person name="Sun Q."/>
            <person name="Ohkuma M."/>
        </authorList>
    </citation>
    <scope>NUCLEOTIDE SEQUENCE</scope>
    <source>
        <strain evidence="1">JCM 4335</strain>
    </source>
</reference>
<sequence length="248" mass="27324">MTRRRITKNLVTLGELYNELTHSLTSARPSRGVVERVRERGTPGIPLNSRAVDTRDRIRRVLASWAAVVREGRGVQAPTRNTVALLAFLSHHSGWLAGHEAAEDLVAETDELVKSAWGVLSGRTDRHMVIGPCVRPGCRGTLVAHLGSGASPSPSGRAAITCTVERGHTWTPELWHTLHEAPPRAGRGTTGLTAQDIAAGWRIASGTVYWLANTHRWRRRKNGRQVYYDRDDVLATMRARTAAPQEAR</sequence>
<gene>
    <name evidence="1" type="ORF">GCM10010249_23600</name>
</gene>
<organism evidence="1 2">
    <name type="scientific">Streptomyces roseolilacinus</name>
    <dbReference type="NCBI Taxonomy" id="66904"/>
    <lineage>
        <taxon>Bacteria</taxon>
        <taxon>Bacillati</taxon>
        <taxon>Actinomycetota</taxon>
        <taxon>Actinomycetes</taxon>
        <taxon>Kitasatosporales</taxon>
        <taxon>Streptomycetaceae</taxon>
        <taxon>Streptomyces</taxon>
    </lineage>
</organism>
<evidence type="ECO:0000313" key="1">
    <source>
        <dbReference type="EMBL" id="GGQ04447.1"/>
    </source>
</evidence>
<protein>
    <submittedName>
        <fullName evidence="1">Uncharacterized protein</fullName>
    </submittedName>
</protein>
<accession>A0A918B176</accession>
<dbReference type="EMBL" id="BMSV01000004">
    <property type="protein sequence ID" value="GGQ04447.1"/>
    <property type="molecule type" value="Genomic_DNA"/>
</dbReference>
<proteinExistence type="predicted"/>
<keyword evidence="2" id="KW-1185">Reference proteome</keyword>
<dbReference type="RefSeq" id="WP_229840291.1">
    <property type="nucleotide sequence ID" value="NZ_BMSV01000004.1"/>
</dbReference>